<organism evidence="10 11">
    <name type="scientific">Nocardioides aestuarii</name>
    <dbReference type="NCBI Taxonomy" id="252231"/>
    <lineage>
        <taxon>Bacteria</taxon>
        <taxon>Bacillati</taxon>
        <taxon>Actinomycetota</taxon>
        <taxon>Actinomycetes</taxon>
        <taxon>Propionibacteriales</taxon>
        <taxon>Nocardioidaceae</taxon>
        <taxon>Nocardioides</taxon>
    </lineage>
</organism>
<dbReference type="InterPro" id="IPR019533">
    <property type="entry name" value="Peptidase_S26"/>
</dbReference>
<evidence type="ECO:0000256" key="1">
    <source>
        <dbReference type="ARBA" id="ARBA00000677"/>
    </source>
</evidence>
<accession>A0ABW4TV24</accession>
<dbReference type="GO" id="GO:0009003">
    <property type="term" value="F:signal peptidase activity"/>
    <property type="evidence" value="ECO:0007669"/>
    <property type="project" value="UniProtKB-EC"/>
</dbReference>
<dbReference type="SUPFAM" id="SSF51306">
    <property type="entry name" value="LexA/Signal peptidase"/>
    <property type="match status" value="1"/>
</dbReference>
<dbReference type="Pfam" id="PF10502">
    <property type="entry name" value="Peptidase_S26"/>
    <property type="match status" value="1"/>
</dbReference>
<dbReference type="CDD" id="cd06530">
    <property type="entry name" value="S26_SPase_I"/>
    <property type="match status" value="1"/>
</dbReference>
<evidence type="ECO:0000313" key="11">
    <source>
        <dbReference type="Proteomes" id="UP001597351"/>
    </source>
</evidence>
<evidence type="ECO:0000256" key="6">
    <source>
        <dbReference type="ARBA" id="ARBA00022801"/>
    </source>
</evidence>
<dbReference type="PANTHER" id="PTHR43390">
    <property type="entry name" value="SIGNAL PEPTIDASE I"/>
    <property type="match status" value="1"/>
</dbReference>
<dbReference type="EMBL" id="JBHUGD010000004">
    <property type="protein sequence ID" value="MFD1949073.1"/>
    <property type="molecule type" value="Genomic_DNA"/>
</dbReference>
<dbReference type="EC" id="3.4.21.89" evidence="4 7"/>
<dbReference type="PROSITE" id="PS00501">
    <property type="entry name" value="SPASE_I_1"/>
    <property type="match status" value="1"/>
</dbReference>
<proteinExistence type="inferred from homology"/>
<keyword evidence="5 7" id="KW-0645">Protease</keyword>
<evidence type="ECO:0000259" key="9">
    <source>
        <dbReference type="Pfam" id="PF10502"/>
    </source>
</evidence>
<dbReference type="InterPro" id="IPR019757">
    <property type="entry name" value="Pept_S26A_signal_pept_1_Lys-AS"/>
</dbReference>
<dbReference type="NCBIfam" id="TIGR02227">
    <property type="entry name" value="sigpep_I_bact"/>
    <property type="match status" value="1"/>
</dbReference>
<evidence type="ECO:0000313" key="10">
    <source>
        <dbReference type="EMBL" id="MFD1949073.1"/>
    </source>
</evidence>
<dbReference type="InterPro" id="IPR036286">
    <property type="entry name" value="LexA/Signal_pep-like_sf"/>
</dbReference>
<name>A0ABW4TV24_9ACTN</name>
<evidence type="ECO:0000256" key="4">
    <source>
        <dbReference type="ARBA" id="ARBA00013208"/>
    </source>
</evidence>
<dbReference type="PANTHER" id="PTHR43390:SF1">
    <property type="entry name" value="CHLOROPLAST PROCESSING PEPTIDASE"/>
    <property type="match status" value="1"/>
</dbReference>
<feature type="domain" description="Peptidase S26" evidence="9">
    <location>
        <begin position="13"/>
        <end position="164"/>
    </location>
</feature>
<sequence length="175" mass="18598">MSWTGRRRASAVVAVCAAALAAGLVVRAHVVVPLTVGSSSMEPALSSGDTVLVTRWAPDAADLERGDLVVFVDPVERHRTLKRVVGLPGEELVILDGVLHVDGRAVREPWLPDEALDGYFSRTFEIPPGRVFVLGDNRGNSIDSRDYGSIGAVDLTGRVLARVWPPGRLAQGGGP</sequence>
<comment type="caution">
    <text evidence="10">The sequence shown here is derived from an EMBL/GenBank/DDBJ whole genome shotgun (WGS) entry which is preliminary data.</text>
</comment>
<dbReference type="InterPro" id="IPR000223">
    <property type="entry name" value="Pept_S26A_signal_pept_1"/>
</dbReference>
<keyword evidence="6 7" id="KW-0378">Hydrolase</keyword>
<dbReference type="RefSeq" id="WP_343921138.1">
    <property type="nucleotide sequence ID" value="NZ_BAAAJT010000003.1"/>
</dbReference>
<dbReference type="InterPro" id="IPR019758">
    <property type="entry name" value="Pept_S26A_signal_pept_1_CS"/>
</dbReference>
<dbReference type="PRINTS" id="PR00727">
    <property type="entry name" value="LEADERPTASE"/>
</dbReference>
<evidence type="ECO:0000256" key="8">
    <source>
        <dbReference type="RuleBase" id="RU362042"/>
    </source>
</evidence>
<gene>
    <name evidence="10" type="primary">lepB</name>
    <name evidence="10" type="ORF">ACFSDE_19875</name>
</gene>
<evidence type="ECO:0000256" key="7">
    <source>
        <dbReference type="RuleBase" id="RU003993"/>
    </source>
</evidence>
<evidence type="ECO:0000256" key="3">
    <source>
        <dbReference type="ARBA" id="ARBA00009370"/>
    </source>
</evidence>
<dbReference type="PROSITE" id="PS00760">
    <property type="entry name" value="SPASE_I_2"/>
    <property type="match status" value="1"/>
</dbReference>
<protein>
    <recommendedName>
        <fullName evidence="4 7">Signal peptidase I</fullName>
        <ecNumber evidence="4 7">3.4.21.89</ecNumber>
    </recommendedName>
</protein>
<comment type="catalytic activity">
    <reaction evidence="1 7">
        <text>Cleavage of hydrophobic, N-terminal signal or leader sequences from secreted and periplasmic proteins.</text>
        <dbReference type="EC" id="3.4.21.89"/>
    </reaction>
</comment>
<reference evidence="11" key="1">
    <citation type="journal article" date="2019" name="Int. J. Syst. Evol. Microbiol.">
        <title>The Global Catalogue of Microorganisms (GCM) 10K type strain sequencing project: providing services to taxonomists for standard genome sequencing and annotation.</title>
        <authorList>
            <consortium name="The Broad Institute Genomics Platform"/>
            <consortium name="The Broad Institute Genome Sequencing Center for Infectious Disease"/>
            <person name="Wu L."/>
            <person name="Ma J."/>
        </authorList>
    </citation>
    <scope>NUCLEOTIDE SEQUENCE [LARGE SCALE GENOMIC DNA]</scope>
    <source>
        <strain evidence="11">CGMCC 1.12477</strain>
    </source>
</reference>
<dbReference type="Proteomes" id="UP001597351">
    <property type="component" value="Unassembled WGS sequence"/>
</dbReference>
<evidence type="ECO:0000256" key="5">
    <source>
        <dbReference type="ARBA" id="ARBA00022670"/>
    </source>
</evidence>
<comment type="subcellular location">
    <subcellularLocation>
        <location evidence="2">Cell membrane</location>
        <topology evidence="2">Single-pass type II membrane protein</topology>
    </subcellularLocation>
    <subcellularLocation>
        <location evidence="8">Membrane</location>
        <topology evidence="8">Single-pass type II membrane protein</topology>
    </subcellularLocation>
</comment>
<dbReference type="InterPro" id="IPR019756">
    <property type="entry name" value="Pept_S26A_signal_pept_1_Ser-AS"/>
</dbReference>
<keyword evidence="11" id="KW-1185">Reference proteome</keyword>
<evidence type="ECO:0000256" key="2">
    <source>
        <dbReference type="ARBA" id="ARBA00004401"/>
    </source>
</evidence>
<comment type="similarity">
    <text evidence="3 8">Belongs to the peptidase S26 family.</text>
</comment>
<dbReference type="PROSITE" id="PS00761">
    <property type="entry name" value="SPASE_I_3"/>
    <property type="match status" value="1"/>
</dbReference>
<dbReference type="Gene3D" id="2.10.109.10">
    <property type="entry name" value="Umud Fragment, subunit A"/>
    <property type="match status" value="1"/>
</dbReference>